<dbReference type="PROSITE" id="PS50928">
    <property type="entry name" value="ABC_TM1"/>
    <property type="match status" value="1"/>
</dbReference>
<keyword evidence="4 11" id="KW-0813">Transport</keyword>
<gene>
    <name evidence="13" type="ORF">MA20_08815</name>
</gene>
<dbReference type="AlphaFoldDB" id="A0A0A3Y455"/>
<evidence type="ECO:0000256" key="6">
    <source>
        <dbReference type="ARBA" id="ARBA00022597"/>
    </source>
</evidence>
<feature type="transmembrane region" description="Helical" evidence="11">
    <location>
        <begin position="16"/>
        <end position="36"/>
    </location>
</feature>
<dbReference type="InterPro" id="IPR000515">
    <property type="entry name" value="MetI-like"/>
</dbReference>
<evidence type="ECO:0000256" key="8">
    <source>
        <dbReference type="ARBA" id="ARBA00022989"/>
    </source>
</evidence>
<dbReference type="CDD" id="cd06261">
    <property type="entry name" value="TM_PBP2"/>
    <property type="match status" value="1"/>
</dbReference>
<feature type="transmembrane region" description="Helical" evidence="11">
    <location>
        <begin position="143"/>
        <end position="160"/>
    </location>
</feature>
<accession>A0A0A3Y455</accession>
<dbReference type="PANTHER" id="PTHR32243:SF50">
    <property type="entry name" value="MALTOSE_MALTODEXTRIN TRANSPORT SYSTEM PERMEASE PROTEIN MALG"/>
    <property type="match status" value="1"/>
</dbReference>
<dbReference type="PANTHER" id="PTHR32243">
    <property type="entry name" value="MALTOSE TRANSPORT SYSTEM PERMEASE-RELATED"/>
    <property type="match status" value="1"/>
</dbReference>
<evidence type="ECO:0000259" key="12">
    <source>
        <dbReference type="PROSITE" id="PS50928"/>
    </source>
</evidence>
<feature type="transmembrane region" description="Helical" evidence="11">
    <location>
        <begin position="85"/>
        <end position="105"/>
    </location>
</feature>
<evidence type="ECO:0000256" key="4">
    <source>
        <dbReference type="ARBA" id="ARBA00022448"/>
    </source>
</evidence>
<dbReference type="GO" id="GO:0055085">
    <property type="term" value="P:transmembrane transport"/>
    <property type="evidence" value="ECO:0007669"/>
    <property type="project" value="InterPro"/>
</dbReference>
<keyword evidence="5" id="KW-1003">Cell membrane</keyword>
<keyword evidence="8 11" id="KW-1133">Transmembrane helix</keyword>
<keyword evidence="6" id="KW-0762">Sugar transport</keyword>
<organism evidence="13 14">
    <name type="scientific">Bradyrhizobium japonicum</name>
    <dbReference type="NCBI Taxonomy" id="375"/>
    <lineage>
        <taxon>Bacteria</taxon>
        <taxon>Pseudomonadati</taxon>
        <taxon>Pseudomonadota</taxon>
        <taxon>Alphaproteobacteria</taxon>
        <taxon>Hyphomicrobiales</taxon>
        <taxon>Nitrobacteraceae</taxon>
        <taxon>Bradyrhizobium</taxon>
    </lineage>
</organism>
<evidence type="ECO:0000313" key="14">
    <source>
        <dbReference type="Proteomes" id="UP000030377"/>
    </source>
</evidence>
<keyword evidence="7 11" id="KW-0812">Transmembrane</keyword>
<dbReference type="GO" id="GO:0005886">
    <property type="term" value="C:plasma membrane"/>
    <property type="evidence" value="ECO:0007669"/>
    <property type="project" value="UniProtKB-SubCell"/>
</dbReference>
<dbReference type="STRING" id="375.BKD09_RS20765"/>
<proteinExistence type="inferred from homology"/>
<dbReference type="RefSeq" id="WP_028158385.1">
    <property type="nucleotide sequence ID" value="NZ_JANUDC010000001.1"/>
</dbReference>
<comment type="subcellular location">
    <subcellularLocation>
        <location evidence="2 11">Cell membrane</location>
        <topology evidence="2 11">Multi-pass membrane protein</topology>
    </subcellularLocation>
</comment>
<evidence type="ECO:0000256" key="5">
    <source>
        <dbReference type="ARBA" id="ARBA00022475"/>
    </source>
</evidence>
<feature type="transmembrane region" description="Helical" evidence="11">
    <location>
        <begin position="253"/>
        <end position="278"/>
    </location>
</feature>
<feature type="transmembrane region" description="Helical" evidence="11">
    <location>
        <begin position="206"/>
        <end position="228"/>
    </location>
</feature>
<dbReference type="Pfam" id="PF00528">
    <property type="entry name" value="BPD_transp_1"/>
    <property type="match status" value="1"/>
</dbReference>
<feature type="transmembrane region" description="Helical" evidence="11">
    <location>
        <begin position="172"/>
        <end position="194"/>
    </location>
</feature>
<feature type="transmembrane region" description="Helical" evidence="11">
    <location>
        <begin position="112"/>
        <end position="131"/>
    </location>
</feature>
<evidence type="ECO:0000256" key="10">
    <source>
        <dbReference type="ARBA" id="ARBA00041109"/>
    </source>
</evidence>
<feature type="domain" description="ABC transmembrane type-1" evidence="12">
    <location>
        <begin position="132"/>
        <end position="331"/>
    </location>
</feature>
<reference evidence="13 14" key="1">
    <citation type="submission" date="2014-09" db="EMBL/GenBank/DDBJ databases">
        <title>Draft genome of Bradyrhizobium japonicum Is-34.</title>
        <authorList>
            <person name="Tsurumaru H."/>
            <person name="Yamakawa T."/>
            <person name="Hashimoto S."/>
            <person name="Okizaki K."/>
            <person name="Kanesaki Y."/>
            <person name="Yoshikawa H."/>
            <person name="Yajima S."/>
        </authorList>
    </citation>
    <scope>NUCLEOTIDE SEQUENCE [LARGE SCALE GENOMIC DNA]</scope>
    <source>
        <strain evidence="13 14">Is-34</strain>
    </source>
</reference>
<evidence type="ECO:0000256" key="11">
    <source>
        <dbReference type="RuleBase" id="RU363032"/>
    </source>
</evidence>
<dbReference type="SUPFAM" id="SSF161098">
    <property type="entry name" value="MetI-like"/>
    <property type="match status" value="2"/>
</dbReference>
<evidence type="ECO:0000256" key="2">
    <source>
        <dbReference type="ARBA" id="ARBA00004651"/>
    </source>
</evidence>
<dbReference type="InterPro" id="IPR035906">
    <property type="entry name" value="MetI-like_sf"/>
</dbReference>
<name>A0A0A3Y455_BRAJP</name>
<comment type="function">
    <text evidence="1">Part of the ABC transporter complex MalEFGK involved in maltose/maltodextrin import. Probably responsible for the translocation of the substrate across the membrane.</text>
</comment>
<evidence type="ECO:0000256" key="9">
    <source>
        <dbReference type="ARBA" id="ARBA00023136"/>
    </source>
</evidence>
<sequence length="345" mass="38001">MSGQGLTGLSRWSRRLVAAGVFAWCLITAFPLYWVVVTAFKTPPGVVGGPTYIPFVDFTPTLQPFIDLYQGIRGEFFRTFLNSTIVGLSAAAIATAVGAMAAYALVRFEFRVRFGAGLIFFLLALGGYLLFNNSLGFTRAQALLLAFPIALGAAILANRLPLPGPILGNEDILFWFVSQRMFPPIVTAFALYLLYSEIGRLGFQLIDSYVGLTLCYVAFSLPIVVWLMRDFFEAIPIEVEEAAMVDNVPSWRIFLGIVVPMSMNGLLATFMITLAFVWNEFLFALFLTNSRWQTLPILVAGQNSQRGDEWWAISAAALVAIIPMMIMAGLLSRMMRSGLLLGAIK</sequence>
<evidence type="ECO:0000313" key="13">
    <source>
        <dbReference type="EMBL" id="KGT80146.1"/>
    </source>
</evidence>
<dbReference type="Gene3D" id="1.10.3720.10">
    <property type="entry name" value="MetI-like"/>
    <property type="match status" value="2"/>
</dbReference>
<keyword evidence="9 11" id="KW-0472">Membrane</keyword>
<evidence type="ECO:0000256" key="1">
    <source>
        <dbReference type="ARBA" id="ARBA00002264"/>
    </source>
</evidence>
<evidence type="ECO:0000256" key="7">
    <source>
        <dbReference type="ARBA" id="ARBA00022692"/>
    </source>
</evidence>
<dbReference type="InterPro" id="IPR050901">
    <property type="entry name" value="BP-dep_ABC_trans_perm"/>
</dbReference>
<dbReference type="EMBL" id="JRPN01000005">
    <property type="protein sequence ID" value="KGT80146.1"/>
    <property type="molecule type" value="Genomic_DNA"/>
</dbReference>
<feature type="transmembrane region" description="Helical" evidence="11">
    <location>
        <begin position="310"/>
        <end position="331"/>
    </location>
</feature>
<evidence type="ECO:0000256" key="3">
    <source>
        <dbReference type="ARBA" id="ARBA00009047"/>
    </source>
</evidence>
<comment type="similarity">
    <text evidence="3">Belongs to the binding-protein-dependent transport system permease family. MalFG subfamily.</text>
</comment>
<comment type="caution">
    <text evidence="13">The sequence shown here is derived from an EMBL/GenBank/DDBJ whole genome shotgun (WGS) entry which is preliminary data.</text>
</comment>
<protein>
    <recommendedName>
        <fullName evidence="10">Maltose/maltodextrin transport system permease protein MalG</fullName>
    </recommendedName>
</protein>
<dbReference type="Proteomes" id="UP000030377">
    <property type="component" value="Unassembled WGS sequence"/>
</dbReference>